<comment type="caution">
    <text evidence="1">The sequence shown here is derived from an EMBL/GenBank/DDBJ whole genome shotgun (WGS) entry which is preliminary data.</text>
</comment>
<dbReference type="AlphaFoldDB" id="A0AAD6HQE7"/>
<name>A0AAD6HQE7_9EURO</name>
<dbReference type="EMBL" id="JAQJAN010000004">
    <property type="protein sequence ID" value="KAJ5732370.1"/>
    <property type="molecule type" value="Genomic_DNA"/>
</dbReference>
<accession>A0AAD6HQE7</accession>
<organism evidence="1 2">
    <name type="scientific">Penicillium malachiteum</name>
    <dbReference type="NCBI Taxonomy" id="1324776"/>
    <lineage>
        <taxon>Eukaryota</taxon>
        <taxon>Fungi</taxon>
        <taxon>Dikarya</taxon>
        <taxon>Ascomycota</taxon>
        <taxon>Pezizomycotina</taxon>
        <taxon>Eurotiomycetes</taxon>
        <taxon>Eurotiomycetidae</taxon>
        <taxon>Eurotiales</taxon>
        <taxon>Aspergillaceae</taxon>
        <taxon>Penicillium</taxon>
    </lineage>
</organism>
<dbReference type="Proteomes" id="UP001215712">
    <property type="component" value="Unassembled WGS sequence"/>
</dbReference>
<keyword evidence="2" id="KW-1185">Reference proteome</keyword>
<evidence type="ECO:0000313" key="2">
    <source>
        <dbReference type="Proteomes" id="UP001215712"/>
    </source>
</evidence>
<sequence>MHDLVEEIPECPPDLLKFFELDVQKLAQLCKKHRLFISWEKHDDPLADDSRTMTVFTSNPVDSKEEAEILQCFVAHVYTVMEDQYRTYRNFGITRMRKPLEHFEVFVHVRNGYWDQTRQEWHEYVQNTNTLRINEPCDYFTMLTDPFHRDKRVTMKT</sequence>
<proteinExistence type="predicted"/>
<reference evidence="1" key="1">
    <citation type="journal article" date="2023" name="IMA Fungus">
        <title>Comparative genomic study of the Penicillium genus elucidates a diverse pangenome and 15 lateral gene transfer events.</title>
        <authorList>
            <person name="Petersen C."/>
            <person name="Sorensen T."/>
            <person name="Nielsen M.R."/>
            <person name="Sondergaard T.E."/>
            <person name="Sorensen J.L."/>
            <person name="Fitzpatrick D.A."/>
            <person name="Frisvad J.C."/>
            <person name="Nielsen K.L."/>
        </authorList>
    </citation>
    <scope>NUCLEOTIDE SEQUENCE</scope>
    <source>
        <strain evidence="1">IBT 17514</strain>
    </source>
</reference>
<protein>
    <submittedName>
        <fullName evidence="1">Uncharacterized protein</fullName>
    </submittedName>
</protein>
<reference evidence="1" key="2">
    <citation type="submission" date="2023-01" db="EMBL/GenBank/DDBJ databases">
        <authorList>
            <person name="Petersen C."/>
        </authorList>
    </citation>
    <scope>NUCLEOTIDE SEQUENCE</scope>
    <source>
        <strain evidence="1">IBT 17514</strain>
    </source>
</reference>
<evidence type="ECO:0000313" key="1">
    <source>
        <dbReference type="EMBL" id="KAJ5732370.1"/>
    </source>
</evidence>
<gene>
    <name evidence="1" type="ORF">N7493_003851</name>
</gene>